<dbReference type="InterPro" id="IPR003395">
    <property type="entry name" value="RecF/RecN/SMC_N"/>
</dbReference>
<evidence type="ECO:0000313" key="13">
    <source>
        <dbReference type="Proteomes" id="UP000254209"/>
    </source>
</evidence>
<gene>
    <name evidence="12" type="primary">recN</name>
    <name evidence="12" type="ORF">NCTC10283_01901</name>
</gene>
<dbReference type="InterPro" id="IPR004604">
    <property type="entry name" value="DNA_recomb/repair_RecN"/>
</dbReference>
<keyword evidence="6" id="KW-0067">ATP-binding</keyword>
<sequence length="553" mass="60335">MLLALSLRDFVIVEQLNLDFQSGFTVLTGETGAGKSITLDALALLLGDKADYSQVRNGAKEAQLSALFDVSELSDLQKELCEQGLLSEQETELSIRRIIDAKGKSRSFINNQAATLAQLKAIGSQLIDIHGQNAHHSLNQETAQRQLLDAFSGSLNLVEQTKTDYQAWQNAKRALAAAQTQAENLAIERERLEWQFNELEQLNLETGEWETLNQSHDSLANAAELLQAAGEAQMLVDGDDGLLTWVHRCQRVLNKLGGVEPRFAQSLEMLDSIEAELSEINHLLGNVLSDVEINPHELAAKEARLQELMSAARKYRVEPEMLPEKLAEIQAALHDLEAAADIDALQKQVAQTEAAYMETAQKLSAKRHQAAAKLAAETTQHMQGLAMKGAKFHIELLPASPAAHGLEQVQYQVAANKGSQLRPLNKVASGGELARISLSIQVVTSQYTQVPTLIFDEVDTGIGGGVAETVGRALRSLGGKHQVLAVTHLPQVAACGEHHWQVAKHSDGEQTVSEIKVLDSDSRVDELARMLGGEKITDTTRSHARELLDLVAK</sequence>
<dbReference type="GO" id="GO:0005524">
    <property type="term" value="F:ATP binding"/>
    <property type="evidence" value="ECO:0007669"/>
    <property type="project" value="UniProtKB-KW"/>
</dbReference>
<evidence type="ECO:0000256" key="4">
    <source>
        <dbReference type="ARBA" id="ARBA00022741"/>
    </source>
</evidence>
<dbReference type="CDD" id="cd03241">
    <property type="entry name" value="ABC_RecN"/>
    <property type="match status" value="2"/>
</dbReference>
<accession>A0A376BTS8</accession>
<comment type="function">
    <text evidence="1 9">May be involved in recombinational repair of damaged DNA.</text>
</comment>
<feature type="domain" description="RecF/RecN/SMC N-terminal" evidence="11">
    <location>
        <begin position="12"/>
        <end position="508"/>
    </location>
</feature>
<evidence type="ECO:0000256" key="9">
    <source>
        <dbReference type="PIRNR" id="PIRNR003128"/>
    </source>
</evidence>
<dbReference type="GO" id="GO:0043590">
    <property type="term" value="C:bacterial nucleoid"/>
    <property type="evidence" value="ECO:0007669"/>
    <property type="project" value="TreeGrafter"/>
</dbReference>
<keyword evidence="10" id="KW-0175">Coiled coil</keyword>
<dbReference type="PANTHER" id="PTHR11059:SF0">
    <property type="entry name" value="DNA REPAIR PROTEIN RECN"/>
    <property type="match status" value="1"/>
</dbReference>
<dbReference type="RefSeq" id="WP_034296472.1">
    <property type="nucleotide sequence ID" value="NZ_CP091519.2"/>
</dbReference>
<keyword evidence="13" id="KW-1185">Reference proteome</keyword>
<dbReference type="AlphaFoldDB" id="A0A376BTS8"/>
<proteinExistence type="inferred from homology"/>
<evidence type="ECO:0000256" key="5">
    <source>
        <dbReference type="ARBA" id="ARBA00022763"/>
    </source>
</evidence>
<dbReference type="GO" id="GO:0006310">
    <property type="term" value="P:DNA recombination"/>
    <property type="evidence" value="ECO:0007669"/>
    <property type="project" value="InterPro"/>
</dbReference>
<evidence type="ECO:0000256" key="10">
    <source>
        <dbReference type="SAM" id="Coils"/>
    </source>
</evidence>
<evidence type="ECO:0000256" key="3">
    <source>
        <dbReference type="ARBA" id="ARBA00021315"/>
    </source>
</evidence>
<dbReference type="PANTHER" id="PTHR11059">
    <property type="entry name" value="DNA REPAIR PROTEIN RECN"/>
    <property type="match status" value="1"/>
</dbReference>
<keyword evidence="7 9" id="KW-0234">DNA repair</keyword>
<evidence type="ECO:0000313" key="12">
    <source>
        <dbReference type="EMBL" id="SSY80346.1"/>
    </source>
</evidence>
<dbReference type="FunFam" id="3.40.50.300:FF:000319">
    <property type="entry name" value="DNA repair protein RecN"/>
    <property type="match status" value="1"/>
</dbReference>
<evidence type="ECO:0000256" key="2">
    <source>
        <dbReference type="ARBA" id="ARBA00009441"/>
    </source>
</evidence>
<evidence type="ECO:0000259" key="11">
    <source>
        <dbReference type="Pfam" id="PF02463"/>
    </source>
</evidence>
<feature type="coiled-coil region" evidence="10">
    <location>
        <begin position="168"/>
        <end position="202"/>
    </location>
</feature>
<dbReference type="Pfam" id="PF02463">
    <property type="entry name" value="SMC_N"/>
    <property type="match status" value="1"/>
</dbReference>
<dbReference type="FunFam" id="3.40.50.300:FF:000356">
    <property type="entry name" value="DNA repair protein RecN"/>
    <property type="match status" value="1"/>
</dbReference>
<keyword evidence="4" id="KW-0547">Nucleotide-binding</keyword>
<dbReference type="STRING" id="1120980.GCA_000745955_00157"/>
<dbReference type="Proteomes" id="UP000254209">
    <property type="component" value="Unassembled WGS sequence"/>
</dbReference>
<dbReference type="InterPro" id="IPR027417">
    <property type="entry name" value="P-loop_NTPase"/>
</dbReference>
<evidence type="ECO:0000256" key="7">
    <source>
        <dbReference type="ARBA" id="ARBA00023204"/>
    </source>
</evidence>
<evidence type="ECO:0000256" key="1">
    <source>
        <dbReference type="ARBA" id="ARBA00003618"/>
    </source>
</evidence>
<keyword evidence="5 9" id="KW-0227">DNA damage</keyword>
<evidence type="ECO:0000256" key="8">
    <source>
        <dbReference type="ARBA" id="ARBA00033408"/>
    </source>
</evidence>
<dbReference type="EMBL" id="UFSO01000003">
    <property type="protein sequence ID" value="SSY80346.1"/>
    <property type="molecule type" value="Genomic_DNA"/>
</dbReference>
<dbReference type="GO" id="GO:0006281">
    <property type="term" value="P:DNA repair"/>
    <property type="evidence" value="ECO:0007669"/>
    <property type="project" value="UniProtKB-KW"/>
</dbReference>
<dbReference type="PIRSF" id="PIRSF003128">
    <property type="entry name" value="RecN"/>
    <property type="match status" value="1"/>
</dbReference>
<dbReference type="SUPFAM" id="SSF52540">
    <property type="entry name" value="P-loop containing nucleoside triphosphate hydrolases"/>
    <property type="match status" value="1"/>
</dbReference>
<comment type="similarity">
    <text evidence="2 9">Belongs to the RecN family.</text>
</comment>
<name>A0A376BTS8_9NEIS</name>
<reference evidence="12 13" key="1">
    <citation type="submission" date="2018-06" db="EMBL/GenBank/DDBJ databases">
        <authorList>
            <consortium name="Pathogen Informatics"/>
            <person name="Doyle S."/>
        </authorList>
    </citation>
    <scope>NUCLEOTIDE SEQUENCE [LARGE SCALE GENOMIC DNA]</scope>
    <source>
        <strain evidence="12 13">NCTC10283</strain>
    </source>
</reference>
<protein>
    <recommendedName>
        <fullName evidence="3 9">DNA repair protein RecN</fullName>
    </recommendedName>
    <alternativeName>
        <fullName evidence="8 9">Recombination protein N</fullName>
    </alternativeName>
</protein>
<dbReference type="GO" id="GO:0009432">
    <property type="term" value="P:SOS response"/>
    <property type="evidence" value="ECO:0007669"/>
    <property type="project" value="UniProtKB-ARBA"/>
</dbReference>
<evidence type="ECO:0000256" key="6">
    <source>
        <dbReference type="ARBA" id="ARBA00022840"/>
    </source>
</evidence>
<dbReference type="Gene3D" id="3.40.50.300">
    <property type="entry name" value="P-loop containing nucleotide triphosphate hydrolases"/>
    <property type="match status" value="2"/>
</dbReference>
<dbReference type="NCBIfam" id="TIGR00634">
    <property type="entry name" value="recN"/>
    <property type="match status" value="1"/>
</dbReference>
<organism evidence="12 13">
    <name type="scientific">Alysiella crassa</name>
    <dbReference type="NCBI Taxonomy" id="153491"/>
    <lineage>
        <taxon>Bacteria</taxon>
        <taxon>Pseudomonadati</taxon>
        <taxon>Pseudomonadota</taxon>
        <taxon>Betaproteobacteria</taxon>
        <taxon>Neisseriales</taxon>
        <taxon>Neisseriaceae</taxon>
        <taxon>Alysiella</taxon>
    </lineage>
</organism>
<dbReference type="NCBIfam" id="NF008121">
    <property type="entry name" value="PRK10869.1"/>
    <property type="match status" value="1"/>
</dbReference>
<dbReference type="OrthoDB" id="9806954at2"/>